<dbReference type="Proteomes" id="UP000192907">
    <property type="component" value="Unassembled WGS sequence"/>
</dbReference>
<accession>A0A1Y6CLM8</accession>
<dbReference type="OrthoDB" id="9979387at2"/>
<protein>
    <submittedName>
        <fullName evidence="1">Uncharacterized protein</fullName>
    </submittedName>
</protein>
<evidence type="ECO:0000313" key="1">
    <source>
        <dbReference type="EMBL" id="SMF62123.1"/>
    </source>
</evidence>
<dbReference type="EMBL" id="FWZT01000021">
    <property type="protein sequence ID" value="SMF62123.1"/>
    <property type="molecule type" value="Genomic_DNA"/>
</dbReference>
<sequence>MNYFSLSLALSLGLASCSSEEPVASRYKKSMAASADAEPGSQDTKTTLRIDETIRSTDFGLEANPNIDGKNLADIIMSKVAGRDDGQKCSACHNNSLALGGYWVESAEDEALTAIDTSSPIADTGIAWVGDDGWAERFVNNSTKPSNVKTFIKAWIKSGYR</sequence>
<name>A0A1Y6CLM8_9BACT</name>
<organism evidence="1 2">
    <name type="scientific">Pseudobacteriovorax antillogorgiicola</name>
    <dbReference type="NCBI Taxonomy" id="1513793"/>
    <lineage>
        <taxon>Bacteria</taxon>
        <taxon>Pseudomonadati</taxon>
        <taxon>Bdellovibrionota</taxon>
        <taxon>Oligoflexia</taxon>
        <taxon>Oligoflexales</taxon>
        <taxon>Pseudobacteriovoracaceae</taxon>
        <taxon>Pseudobacteriovorax</taxon>
    </lineage>
</organism>
<dbReference type="RefSeq" id="WP_132323084.1">
    <property type="nucleotide sequence ID" value="NZ_FWZT01000021.1"/>
</dbReference>
<proteinExistence type="predicted"/>
<dbReference type="AlphaFoldDB" id="A0A1Y6CLM8"/>
<reference evidence="2" key="1">
    <citation type="submission" date="2017-04" db="EMBL/GenBank/DDBJ databases">
        <authorList>
            <person name="Varghese N."/>
            <person name="Submissions S."/>
        </authorList>
    </citation>
    <scope>NUCLEOTIDE SEQUENCE [LARGE SCALE GENOMIC DNA]</scope>
    <source>
        <strain evidence="2">RKEM611</strain>
    </source>
</reference>
<evidence type="ECO:0000313" key="2">
    <source>
        <dbReference type="Proteomes" id="UP000192907"/>
    </source>
</evidence>
<keyword evidence="2" id="KW-1185">Reference proteome</keyword>
<gene>
    <name evidence="1" type="ORF">SAMN06296036_12138</name>
</gene>